<dbReference type="InterPro" id="IPR017853">
    <property type="entry name" value="GH"/>
</dbReference>
<evidence type="ECO:0000256" key="1">
    <source>
        <dbReference type="SAM" id="Phobius"/>
    </source>
</evidence>
<feature type="transmembrane region" description="Helical" evidence="1">
    <location>
        <begin position="52"/>
        <end position="75"/>
    </location>
</feature>
<name>A0A2V0P5H9_9CHLO</name>
<organism evidence="3 4">
    <name type="scientific">Raphidocelis subcapitata</name>
    <dbReference type="NCBI Taxonomy" id="307507"/>
    <lineage>
        <taxon>Eukaryota</taxon>
        <taxon>Viridiplantae</taxon>
        <taxon>Chlorophyta</taxon>
        <taxon>core chlorophytes</taxon>
        <taxon>Chlorophyceae</taxon>
        <taxon>CS clade</taxon>
        <taxon>Sphaeropleales</taxon>
        <taxon>Selenastraceae</taxon>
        <taxon>Raphidocelis</taxon>
    </lineage>
</organism>
<evidence type="ECO:0000313" key="4">
    <source>
        <dbReference type="Proteomes" id="UP000247498"/>
    </source>
</evidence>
<keyword evidence="1" id="KW-0472">Membrane</keyword>
<keyword evidence="1" id="KW-1133">Transmembrane helix</keyword>
<keyword evidence="1" id="KW-0812">Transmembrane</keyword>
<dbReference type="Gene3D" id="3.20.20.80">
    <property type="entry name" value="Glycosidases"/>
    <property type="match status" value="1"/>
</dbReference>
<dbReference type="PANTHER" id="PTHR36183:SF2">
    <property type="entry name" value="BETA-GLUCURONIDASE C-TERMINAL DOMAIN-CONTAINING PROTEIN"/>
    <property type="match status" value="1"/>
</dbReference>
<dbReference type="InterPro" id="IPR013780">
    <property type="entry name" value="Glyco_hydro_b"/>
</dbReference>
<proteinExistence type="predicted"/>
<comment type="caution">
    <text evidence="3">The sequence shown here is derived from an EMBL/GenBank/DDBJ whole genome shotgun (WGS) entry which is preliminary data.</text>
</comment>
<dbReference type="InParanoid" id="A0A2V0P5H9"/>
<dbReference type="Gene3D" id="2.60.40.1180">
    <property type="entry name" value="Golgi alpha-mannosidase II"/>
    <property type="match status" value="1"/>
</dbReference>
<dbReference type="Pfam" id="PF16862">
    <property type="entry name" value="Glyco_hydro_79C"/>
    <property type="match status" value="1"/>
</dbReference>
<dbReference type="SUPFAM" id="SSF51445">
    <property type="entry name" value="(Trans)glycosidases"/>
    <property type="match status" value="1"/>
</dbReference>
<keyword evidence="4" id="KW-1185">Reference proteome</keyword>
<protein>
    <recommendedName>
        <fullName evidence="2">Beta-glucuronidase C-terminal domain-containing protein</fullName>
    </recommendedName>
</protein>
<accession>A0A2V0P5H9</accession>
<sequence>MVLPQGAGQPGANGQRLISNPVSDAYGYPQSQLGSSSGGGSGAAPTSQRRRAIIACSVGAALMVAALVGVLAWGVPAIRAAHARVRAVPASGHLDEAFCGTMPGLDAQRACHAYLFSPGRLRFQVANDWGLVHLASYECAGITPECMNADTMADKPGLSTCKPVAGADCGKEIDFEQIPSLGGGKVYKLEEPLSRTGLTVDQVLAKKARGEALDEDDRWLMSIAWAKPAPKDPVPGWGWYQATPQPWEGWGRVPSTFLATSHEWDRMTDYANNIAAFKAIFKELGPSPIIRMGGASQDFLTDPPPKEIWQALQTLHREFNASFIIGLPLWRHDAVDDARAMMQIAEQWIPKSHIIGYELGNEPEFWLTGVGGYDPKEPTKFVPGFEQYVQYFHRTAKALNDCKDGKSNPVLAGPGWGNVNTIDAKWMAMQAKMDGVKCYMRELSVHYYPYVNNVTIDSKGLLAQDLQNFGLDKFKWLQGVAKAVGLGLRVSETNSLYGGGRAGLSDTMAGALWCADALFAFASAGASGFHFHWGFGGQPLQGGQPNTGVQTNFFTKAGEIGPPTKMDDVGGPYPSVHAPWYSYLLFRLATAGKDGGFSDTKFVKTDTSANDCKANMKVWSLLADDGALRVAILNKDGDASCNVNVNLEGRYCGQSGELSRMMPGIKGMDSYRGITWQGQTYDETTNGYRRGDRAVDYVAPRYANGKCSMTVPMPPASGAVLEIPASGARRLMGPAEATAPKGGMFDADGAPLDKDGHHIAAVALPAEAAAVAVPEAARAQAAPVRRLFFRNWFNFGSHSPPAAAAAKAAPAKAPPAKHN</sequence>
<dbReference type="InterPro" id="IPR031728">
    <property type="entry name" value="GlcAase_C"/>
</dbReference>
<evidence type="ECO:0000259" key="2">
    <source>
        <dbReference type="Pfam" id="PF16862"/>
    </source>
</evidence>
<dbReference type="InterPro" id="IPR052974">
    <property type="entry name" value="GH79_Enzymes"/>
</dbReference>
<dbReference type="Proteomes" id="UP000247498">
    <property type="component" value="Unassembled WGS sequence"/>
</dbReference>
<feature type="domain" description="Beta-glucuronidase C-terminal" evidence="2">
    <location>
        <begin position="623"/>
        <end position="720"/>
    </location>
</feature>
<evidence type="ECO:0000313" key="3">
    <source>
        <dbReference type="EMBL" id="GBF94182.1"/>
    </source>
</evidence>
<gene>
    <name evidence="3" type="ORF">Rsub_07169</name>
</gene>
<dbReference type="EMBL" id="BDRX01000048">
    <property type="protein sequence ID" value="GBF94182.1"/>
    <property type="molecule type" value="Genomic_DNA"/>
</dbReference>
<dbReference type="AlphaFoldDB" id="A0A2V0P5H9"/>
<reference evidence="3 4" key="1">
    <citation type="journal article" date="2018" name="Sci. Rep.">
        <title>Raphidocelis subcapitata (=Pseudokirchneriella subcapitata) provides an insight into genome evolution and environmental adaptations in the Sphaeropleales.</title>
        <authorList>
            <person name="Suzuki S."/>
            <person name="Yamaguchi H."/>
            <person name="Nakajima N."/>
            <person name="Kawachi M."/>
        </authorList>
    </citation>
    <scope>NUCLEOTIDE SEQUENCE [LARGE SCALE GENOMIC DNA]</scope>
    <source>
        <strain evidence="3 4">NIES-35</strain>
    </source>
</reference>
<dbReference type="OrthoDB" id="538465at2759"/>
<dbReference type="PANTHER" id="PTHR36183">
    <property type="entry name" value="BETA-GLUCURONIDASE"/>
    <property type="match status" value="1"/>
</dbReference>
<dbReference type="STRING" id="307507.A0A2V0P5H9"/>